<keyword evidence="3" id="KW-1185">Reference proteome</keyword>
<evidence type="ECO:0000256" key="1">
    <source>
        <dbReference type="SAM" id="Phobius"/>
    </source>
</evidence>
<feature type="transmembrane region" description="Helical" evidence="1">
    <location>
        <begin position="6"/>
        <end position="22"/>
    </location>
</feature>
<keyword evidence="1" id="KW-1133">Transmembrane helix</keyword>
<accession>K1LB29</accession>
<evidence type="ECO:0000313" key="3">
    <source>
        <dbReference type="Proteomes" id="UP000004478"/>
    </source>
</evidence>
<feature type="transmembrane region" description="Helical" evidence="1">
    <location>
        <begin position="192"/>
        <end position="212"/>
    </location>
</feature>
<dbReference type="OrthoDB" id="838828at2"/>
<evidence type="ECO:0000313" key="2">
    <source>
        <dbReference type="EMBL" id="EKB49477.1"/>
    </source>
</evidence>
<dbReference type="Proteomes" id="UP000004478">
    <property type="component" value="Unassembled WGS sequence"/>
</dbReference>
<feature type="transmembrane region" description="Helical" evidence="1">
    <location>
        <begin position="150"/>
        <end position="172"/>
    </location>
</feature>
<organism evidence="2 3">
    <name type="scientific">Cecembia lonarensis (strain CCUG 58316 / KCTC 22772 / LW9)</name>
    <dbReference type="NCBI Taxonomy" id="1225176"/>
    <lineage>
        <taxon>Bacteria</taxon>
        <taxon>Pseudomonadati</taxon>
        <taxon>Bacteroidota</taxon>
        <taxon>Cytophagia</taxon>
        <taxon>Cytophagales</taxon>
        <taxon>Cyclobacteriaceae</taxon>
        <taxon>Cecembia</taxon>
    </lineage>
</organism>
<keyword evidence="1" id="KW-0812">Transmembrane</keyword>
<comment type="caution">
    <text evidence="2">The sequence shown here is derived from an EMBL/GenBank/DDBJ whole genome shotgun (WGS) entry which is preliminary data.</text>
</comment>
<gene>
    <name evidence="2" type="ORF">B879_01874</name>
</gene>
<feature type="transmembrane region" description="Helical" evidence="1">
    <location>
        <begin position="90"/>
        <end position="113"/>
    </location>
</feature>
<feature type="transmembrane region" description="Helical" evidence="1">
    <location>
        <begin position="119"/>
        <end position="138"/>
    </location>
</feature>
<dbReference type="EMBL" id="AMGM01000024">
    <property type="protein sequence ID" value="EKB49477.1"/>
    <property type="molecule type" value="Genomic_DNA"/>
</dbReference>
<feature type="transmembrane region" description="Helical" evidence="1">
    <location>
        <begin position="59"/>
        <end position="78"/>
    </location>
</feature>
<sequence>MWSWYFILVSIAALGSMTLLFFDLGPFKKLHRIILLILILVAIVENLGFYLATNGKPNLVYYNAIFVYTLPILYLYFFKEIFQQGSVKNAFIMLGVLFLLFGTVKSLFFTSILEFHHNSYILGSMIILGCCFYFFYGLISKNMFIEINLLRFPVFWVVTFLLFFYSSSILNFASIRYVTTTNFELMRMMQNIINALGAFMYLVFAISFYLPLIKNKKTKISSNLS</sequence>
<keyword evidence="1" id="KW-0472">Membrane</keyword>
<protein>
    <submittedName>
        <fullName evidence="2">Uncharacterized protein</fullName>
    </submittedName>
</protein>
<proteinExistence type="predicted"/>
<dbReference type="AlphaFoldDB" id="K1LB29"/>
<name>K1LB29_CECL9</name>
<reference evidence="2 3" key="1">
    <citation type="journal article" date="2012" name="J. Bacteriol.">
        <title>Draft Genome Sequence of Cecembia lonarensis Strain LW9T, Isolated from Lonar Lake, a Haloalkaline Lake in India.</title>
        <authorList>
            <person name="Shivaji S."/>
            <person name="Ara S."/>
            <person name="Singh A."/>
            <person name="Pinnaka A.K."/>
        </authorList>
    </citation>
    <scope>NUCLEOTIDE SEQUENCE [LARGE SCALE GENOMIC DNA]</scope>
    <source>
        <strain evidence="2 3">LW9</strain>
    </source>
</reference>
<feature type="transmembrane region" description="Helical" evidence="1">
    <location>
        <begin position="34"/>
        <end position="53"/>
    </location>
</feature>